<dbReference type="InterPro" id="IPR005225">
    <property type="entry name" value="Small_GTP-bd"/>
</dbReference>
<feature type="domain" description="Tr-type G" evidence="7">
    <location>
        <begin position="6"/>
        <end position="279"/>
    </location>
</feature>
<evidence type="ECO:0000256" key="4">
    <source>
        <dbReference type="ARBA" id="ARBA00022917"/>
    </source>
</evidence>
<name>A0A6V8LUQ3_9BACT</name>
<evidence type="ECO:0000313" key="8">
    <source>
        <dbReference type="EMBL" id="GFK93387.1"/>
    </source>
</evidence>
<dbReference type="NCBIfam" id="NF009381">
    <property type="entry name" value="PRK12740.1-5"/>
    <property type="match status" value="1"/>
</dbReference>
<evidence type="ECO:0000256" key="2">
    <source>
        <dbReference type="ARBA" id="ARBA00022741"/>
    </source>
</evidence>
<dbReference type="FunFam" id="3.30.230.10:FF:000003">
    <property type="entry name" value="Elongation factor G"/>
    <property type="match status" value="1"/>
</dbReference>
<dbReference type="Gene3D" id="3.30.70.870">
    <property type="entry name" value="Elongation Factor G (Translational Gtpase), domain 3"/>
    <property type="match status" value="1"/>
</dbReference>
<dbReference type="InterPro" id="IPR027417">
    <property type="entry name" value="P-loop_NTPase"/>
</dbReference>
<dbReference type="Pfam" id="PF14492">
    <property type="entry name" value="EFG_III"/>
    <property type="match status" value="1"/>
</dbReference>
<evidence type="ECO:0000256" key="3">
    <source>
        <dbReference type="ARBA" id="ARBA00022768"/>
    </source>
</evidence>
<protein>
    <recommendedName>
        <fullName evidence="1">Elongation factor G</fullName>
    </recommendedName>
</protein>
<dbReference type="InterPro" id="IPR041095">
    <property type="entry name" value="EFG_II"/>
</dbReference>
<dbReference type="CDD" id="cd01434">
    <property type="entry name" value="EFG_mtEFG1_IV"/>
    <property type="match status" value="1"/>
</dbReference>
<dbReference type="RefSeq" id="WP_173082363.1">
    <property type="nucleotide sequence ID" value="NZ_BLTE01000004.1"/>
</dbReference>
<dbReference type="InterPro" id="IPR053905">
    <property type="entry name" value="EF-G-like_DII"/>
</dbReference>
<dbReference type="NCBIfam" id="NF009379">
    <property type="entry name" value="PRK12740.1-3"/>
    <property type="match status" value="1"/>
</dbReference>
<dbReference type="AlphaFoldDB" id="A0A6V8LUQ3"/>
<dbReference type="InterPro" id="IPR035649">
    <property type="entry name" value="EFG_V"/>
</dbReference>
<evidence type="ECO:0000256" key="6">
    <source>
        <dbReference type="ARBA" id="ARBA00024731"/>
    </source>
</evidence>
<dbReference type="Pfam" id="PF00009">
    <property type="entry name" value="GTP_EFTU"/>
    <property type="match status" value="1"/>
</dbReference>
<keyword evidence="5" id="KW-0342">GTP-binding</keyword>
<dbReference type="InterPro" id="IPR000795">
    <property type="entry name" value="T_Tr_GTP-bd_dom"/>
</dbReference>
<dbReference type="PANTHER" id="PTHR43261:SF1">
    <property type="entry name" value="RIBOSOME-RELEASING FACTOR 2, MITOCHONDRIAL"/>
    <property type="match status" value="1"/>
</dbReference>
<dbReference type="InterPro" id="IPR009022">
    <property type="entry name" value="EFG_III"/>
</dbReference>
<organism evidence="8 9">
    <name type="scientific">Fundidesulfovibrio magnetotacticus</name>
    <dbReference type="NCBI Taxonomy" id="2730080"/>
    <lineage>
        <taxon>Bacteria</taxon>
        <taxon>Pseudomonadati</taxon>
        <taxon>Thermodesulfobacteriota</taxon>
        <taxon>Desulfovibrionia</taxon>
        <taxon>Desulfovibrionales</taxon>
        <taxon>Desulfovibrionaceae</taxon>
        <taxon>Fundidesulfovibrio</taxon>
    </lineage>
</organism>
<sequence>MLDVLKNQRTYALIGHGGCGKTTVAEMLLYVAGAVPKLGKIEDGTTTLDYEPEEIKRRGSVQPGFATFQWQKNRHFLIDTPGDLAFTGDLGYVLASVDAVIFVVDAVDGVKPLTRKLWQEVSKFRLPTIFLITKMDRDRADYEMALNGIKNQLGVKPFLQNVPIGKAESFSGVVNIVENKAYGFDASGKISEVAIPADMVEEIEGLRETMMEEIAVCDETLMERYLEDPESVSQADLEAAMRKAVVCAEIYPVMVASGLKCMGGQRILNAVQVFFPSPLDTPVGEKVVEAEDGSFVKVSPDAPPACFVLKTQFDQFAGQLSIMRVLTGTVTPDATLLNMRSDAKERFGGLLTITGSQTTPCKEPVGPGAIVAVAKLKETRTGDTLCEEKHPFKFLKPKLPEPMISYALAPAEKGDEDKVFQAMGKLLDEDVALRLTRNEETGDMLLSGQGQSHVEMAVEKAKRRYKVGIVLKAPTIPYRETVRGKVEVQGRHKKQTGGRGQFGDCWIRMEGKLRGEGYEFVDAIVGGSIPRQYIPAVDKGVQEASVRGQLAGYPMVDFRVELYDGSFHTVDSSEMAFKIAGALAFKAACEKLKMVLLEPIALVSVSIPDDFMGDVIGDLSSRRGKVLGSDAVGGVTEVQAHVPMSEMQEYAKTLSSMTGGQGAFTMVFDHYEDAPPPVAEKVIAEAKKAREEKE</sequence>
<dbReference type="Pfam" id="PF22042">
    <property type="entry name" value="EF-G_D2"/>
    <property type="match status" value="1"/>
</dbReference>
<dbReference type="CDD" id="cd16262">
    <property type="entry name" value="EFG_III"/>
    <property type="match status" value="1"/>
</dbReference>
<dbReference type="FunFam" id="3.30.70.240:FF:000001">
    <property type="entry name" value="Elongation factor G"/>
    <property type="match status" value="1"/>
</dbReference>
<keyword evidence="3 8" id="KW-0251">Elongation factor</keyword>
<dbReference type="PROSITE" id="PS51722">
    <property type="entry name" value="G_TR_2"/>
    <property type="match status" value="1"/>
</dbReference>
<dbReference type="SUPFAM" id="SSF50447">
    <property type="entry name" value="Translation proteins"/>
    <property type="match status" value="1"/>
</dbReference>
<dbReference type="GO" id="GO:0003924">
    <property type="term" value="F:GTPase activity"/>
    <property type="evidence" value="ECO:0007669"/>
    <property type="project" value="InterPro"/>
</dbReference>
<dbReference type="SUPFAM" id="SSF52540">
    <property type="entry name" value="P-loop containing nucleoside triphosphate hydrolases"/>
    <property type="match status" value="1"/>
</dbReference>
<evidence type="ECO:0000256" key="5">
    <source>
        <dbReference type="ARBA" id="ARBA00023134"/>
    </source>
</evidence>
<accession>A0A6V8LUQ3</accession>
<dbReference type="Gene3D" id="3.30.70.240">
    <property type="match status" value="1"/>
</dbReference>
<comment type="caution">
    <text evidence="8">The sequence shown here is derived from an EMBL/GenBank/DDBJ whole genome shotgun (WGS) entry which is preliminary data.</text>
</comment>
<evidence type="ECO:0000313" key="9">
    <source>
        <dbReference type="Proteomes" id="UP000494245"/>
    </source>
</evidence>
<dbReference type="Gene3D" id="2.40.30.10">
    <property type="entry name" value="Translation factors"/>
    <property type="match status" value="1"/>
</dbReference>
<dbReference type="Gene3D" id="3.30.230.10">
    <property type="match status" value="1"/>
</dbReference>
<dbReference type="GO" id="GO:0003746">
    <property type="term" value="F:translation elongation factor activity"/>
    <property type="evidence" value="ECO:0007669"/>
    <property type="project" value="UniProtKB-KW"/>
</dbReference>
<evidence type="ECO:0000259" key="7">
    <source>
        <dbReference type="PROSITE" id="PS51722"/>
    </source>
</evidence>
<dbReference type="Gene3D" id="3.40.50.300">
    <property type="entry name" value="P-loop containing nucleotide triphosphate hydrolases"/>
    <property type="match status" value="1"/>
</dbReference>
<dbReference type="PANTHER" id="PTHR43261">
    <property type="entry name" value="TRANSLATION ELONGATION FACTOR G-RELATED"/>
    <property type="match status" value="1"/>
</dbReference>
<dbReference type="InterPro" id="IPR005517">
    <property type="entry name" value="Transl_elong_EFG/EF2_IV"/>
</dbReference>
<dbReference type="GO" id="GO:0005525">
    <property type="term" value="F:GTP binding"/>
    <property type="evidence" value="ECO:0007669"/>
    <property type="project" value="UniProtKB-KW"/>
</dbReference>
<evidence type="ECO:0000256" key="1">
    <source>
        <dbReference type="ARBA" id="ARBA00017872"/>
    </source>
</evidence>
<dbReference type="NCBIfam" id="TIGR00231">
    <property type="entry name" value="small_GTP"/>
    <property type="match status" value="1"/>
</dbReference>
<dbReference type="InterPro" id="IPR020568">
    <property type="entry name" value="Ribosomal_Su5_D2-typ_SF"/>
</dbReference>
<dbReference type="CDD" id="cd03713">
    <property type="entry name" value="EFG_mtEFG_C"/>
    <property type="match status" value="1"/>
</dbReference>
<dbReference type="Proteomes" id="UP000494245">
    <property type="component" value="Unassembled WGS sequence"/>
</dbReference>
<reference evidence="8 9" key="2">
    <citation type="submission" date="2020-05" db="EMBL/GenBank/DDBJ databases">
        <title>Draft genome sequence of Desulfovibrio sp. strainFSS-1.</title>
        <authorList>
            <person name="Shimoshige H."/>
            <person name="Kobayashi H."/>
            <person name="Maekawa T."/>
        </authorList>
    </citation>
    <scope>NUCLEOTIDE SEQUENCE [LARGE SCALE GENOMIC DNA]</scope>
    <source>
        <strain evidence="8 9">SIID29052-01</strain>
    </source>
</reference>
<dbReference type="InterPro" id="IPR014721">
    <property type="entry name" value="Ribsml_uS5_D2-typ_fold_subgr"/>
</dbReference>
<keyword evidence="4" id="KW-0648">Protein biosynthesis</keyword>
<dbReference type="GO" id="GO:0032790">
    <property type="term" value="P:ribosome disassembly"/>
    <property type="evidence" value="ECO:0007669"/>
    <property type="project" value="TreeGrafter"/>
</dbReference>
<dbReference type="InterPro" id="IPR035647">
    <property type="entry name" value="EFG_III/V"/>
</dbReference>
<dbReference type="CDD" id="cd04170">
    <property type="entry name" value="EF-G_bact"/>
    <property type="match status" value="1"/>
</dbReference>
<dbReference type="InterPro" id="IPR047872">
    <property type="entry name" value="EFG_IV"/>
</dbReference>
<dbReference type="InterPro" id="IPR009000">
    <property type="entry name" value="Transl_B-barrel_sf"/>
</dbReference>
<keyword evidence="2" id="KW-0547">Nucleotide-binding</keyword>
<keyword evidence="9" id="KW-1185">Reference proteome</keyword>
<comment type="function">
    <text evidence="6">Catalyzes the GTP-dependent ribosomal translocation step during translation elongation. During this step, the ribosome changes from the pre-translocational (PRE) to the post-translocational (POST) state as the newly formed A-site-bound peptidyl-tRNA and P-site-bound deacylated tRNA move to the P and E sites, respectively. Catalyzes the coordinated movement of the two tRNA molecules, the mRNA and conformational changes in the ribosome.</text>
</comment>
<dbReference type="Pfam" id="PF00679">
    <property type="entry name" value="EFG_C"/>
    <property type="match status" value="1"/>
</dbReference>
<dbReference type="Pfam" id="PF03764">
    <property type="entry name" value="EFG_IV"/>
    <property type="match status" value="1"/>
</dbReference>
<dbReference type="EMBL" id="BLTE01000004">
    <property type="protein sequence ID" value="GFK93387.1"/>
    <property type="molecule type" value="Genomic_DNA"/>
</dbReference>
<gene>
    <name evidence="8" type="primary">fusA_1</name>
    <name evidence="8" type="ORF">NNJEOMEG_01219</name>
</gene>
<dbReference type="SMART" id="SM00889">
    <property type="entry name" value="EFG_IV"/>
    <property type="match status" value="1"/>
</dbReference>
<dbReference type="SUPFAM" id="SSF54980">
    <property type="entry name" value="EF-G C-terminal domain-like"/>
    <property type="match status" value="2"/>
</dbReference>
<dbReference type="InterPro" id="IPR000640">
    <property type="entry name" value="EFG_V-like"/>
</dbReference>
<proteinExistence type="predicted"/>
<dbReference type="SUPFAM" id="SSF54211">
    <property type="entry name" value="Ribosomal protein S5 domain 2-like"/>
    <property type="match status" value="1"/>
</dbReference>
<dbReference type="SMART" id="SM00838">
    <property type="entry name" value="EFG_C"/>
    <property type="match status" value="1"/>
</dbReference>
<reference evidence="8 9" key="1">
    <citation type="submission" date="2020-04" db="EMBL/GenBank/DDBJ databases">
        <authorList>
            <consortium name="Desulfovibrio sp. FSS-1 genome sequencing consortium"/>
            <person name="Shimoshige H."/>
            <person name="Kobayashi H."/>
            <person name="Maekawa T."/>
        </authorList>
    </citation>
    <scope>NUCLEOTIDE SEQUENCE [LARGE SCALE GENOMIC DNA]</scope>
    <source>
        <strain evidence="8 9">SIID29052-01</strain>
    </source>
</reference>